<dbReference type="Proteomes" id="UP000008141">
    <property type="component" value="Unassembled WGS sequence"/>
</dbReference>
<dbReference type="InterPro" id="IPR000182">
    <property type="entry name" value="GNAT_dom"/>
</dbReference>
<dbReference type="OrthoDB" id="5043642at2759"/>
<keyword evidence="2" id="KW-0808">Transferase</keyword>
<evidence type="ECO:0000256" key="1">
    <source>
        <dbReference type="ARBA" id="ARBA00009342"/>
    </source>
</evidence>
<dbReference type="PANTHER" id="PTHR13256">
    <property type="entry name" value="N-ACETYLTRANSFERASE 9"/>
    <property type="match status" value="1"/>
</dbReference>
<dbReference type="PANTHER" id="PTHR13256:SF16">
    <property type="entry name" value="ALPHA_BETA-TUBULIN-N-ACETYLTRANSFERASE 9"/>
    <property type="match status" value="1"/>
</dbReference>
<gene>
    <name evidence="5" type="ORF">CHLNCDRAFT_20902</name>
</gene>
<organism evidence="6">
    <name type="scientific">Chlorella variabilis</name>
    <name type="common">Green alga</name>
    <dbReference type="NCBI Taxonomy" id="554065"/>
    <lineage>
        <taxon>Eukaryota</taxon>
        <taxon>Viridiplantae</taxon>
        <taxon>Chlorophyta</taxon>
        <taxon>core chlorophytes</taxon>
        <taxon>Trebouxiophyceae</taxon>
        <taxon>Chlorellales</taxon>
        <taxon>Chlorellaceae</taxon>
        <taxon>Chlorella clade</taxon>
        <taxon>Chlorella</taxon>
    </lineage>
</organism>
<dbReference type="GO" id="GO:0008080">
    <property type="term" value="F:N-acetyltransferase activity"/>
    <property type="evidence" value="ECO:0007669"/>
    <property type="project" value="InterPro"/>
</dbReference>
<feature type="domain" description="N-acetyltransferase" evidence="4">
    <location>
        <begin position="34"/>
        <end position="176"/>
    </location>
</feature>
<dbReference type="FunCoup" id="E1Z8J6">
    <property type="interactions" value="1629"/>
</dbReference>
<dbReference type="RefSeq" id="XP_005849450.1">
    <property type="nucleotide sequence ID" value="XM_005849388.1"/>
</dbReference>
<keyword evidence="3" id="KW-0012">Acyltransferase</keyword>
<evidence type="ECO:0000313" key="6">
    <source>
        <dbReference type="Proteomes" id="UP000008141"/>
    </source>
</evidence>
<comment type="similarity">
    <text evidence="1">Belongs to the acetyltransferase family. GNAT subfamily.</text>
</comment>
<dbReference type="InterPro" id="IPR039135">
    <property type="entry name" value="NAT9-like"/>
</dbReference>
<reference evidence="5 6" key="1">
    <citation type="journal article" date="2010" name="Plant Cell">
        <title>The Chlorella variabilis NC64A genome reveals adaptation to photosymbiosis, coevolution with viruses, and cryptic sex.</title>
        <authorList>
            <person name="Blanc G."/>
            <person name="Duncan G."/>
            <person name="Agarkova I."/>
            <person name="Borodovsky M."/>
            <person name="Gurnon J."/>
            <person name="Kuo A."/>
            <person name="Lindquist E."/>
            <person name="Lucas S."/>
            <person name="Pangilinan J."/>
            <person name="Polle J."/>
            <person name="Salamov A."/>
            <person name="Terry A."/>
            <person name="Yamada T."/>
            <person name="Dunigan D.D."/>
            <person name="Grigoriev I.V."/>
            <person name="Claverie J.M."/>
            <person name="Van Etten J.L."/>
        </authorList>
    </citation>
    <scope>NUCLEOTIDE SEQUENCE [LARGE SCALE GENOMIC DNA]</scope>
    <source>
        <strain evidence="5 6">NC64A</strain>
    </source>
</reference>
<evidence type="ECO:0000313" key="5">
    <source>
        <dbReference type="EMBL" id="EFN57348.1"/>
    </source>
</evidence>
<dbReference type="PROSITE" id="PS51186">
    <property type="entry name" value="GNAT"/>
    <property type="match status" value="1"/>
</dbReference>
<dbReference type="InterPro" id="IPR016181">
    <property type="entry name" value="Acyl_CoA_acyltransferase"/>
</dbReference>
<evidence type="ECO:0000259" key="4">
    <source>
        <dbReference type="PROSITE" id="PS51186"/>
    </source>
</evidence>
<dbReference type="SUPFAM" id="SSF55729">
    <property type="entry name" value="Acyl-CoA N-acyltransferases (Nat)"/>
    <property type="match status" value="1"/>
</dbReference>
<dbReference type="STRING" id="554065.E1Z8J6"/>
<dbReference type="GeneID" id="17356976"/>
<name>E1Z8J6_CHLVA</name>
<protein>
    <recommendedName>
        <fullName evidence="4">N-acetyltransferase domain-containing protein</fullName>
    </recommendedName>
</protein>
<dbReference type="InParanoid" id="E1Z8J6"/>
<proteinExistence type="inferred from homology"/>
<dbReference type="Pfam" id="PF13302">
    <property type="entry name" value="Acetyltransf_3"/>
    <property type="match status" value="1"/>
</dbReference>
<evidence type="ECO:0000256" key="2">
    <source>
        <dbReference type="ARBA" id="ARBA00022679"/>
    </source>
</evidence>
<dbReference type="AlphaFoldDB" id="E1Z8J6"/>
<dbReference type="OMA" id="VPYMSGH"/>
<evidence type="ECO:0000256" key="3">
    <source>
        <dbReference type="ARBA" id="ARBA00023315"/>
    </source>
</evidence>
<dbReference type="KEGG" id="cvr:CHLNCDRAFT_20902"/>
<accession>E1Z8J6</accession>
<dbReference type="EMBL" id="GL433839">
    <property type="protein sequence ID" value="EFN57348.1"/>
    <property type="molecule type" value="Genomic_DNA"/>
</dbReference>
<dbReference type="eggNOG" id="KOG4135">
    <property type="taxonomic scope" value="Eukaryota"/>
</dbReference>
<keyword evidence="6" id="KW-1185">Reference proteome</keyword>
<sequence>MMDNFNLTIRGQRVVLVPYRREHVELYHQWMQSETLQELTASEPLTLEEEYAMQASWAEDPQKCTCILLDPDFPGSHGGAMAGDVNLFLTDHDEPSTAELNFMIAEPRSRRKGIATEALTLFMAYAAMQLGVTKYRAKILEHNAASIQLMQKLGYQEVSRSSVFKEVCFELAVEGEVHERLSAVQLQMGAYDDAAAGVAALRDCS</sequence>
<dbReference type="Gene3D" id="3.40.630.30">
    <property type="match status" value="1"/>
</dbReference>